<proteinExistence type="predicted"/>
<feature type="non-terminal residue" evidence="1">
    <location>
        <position position="1"/>
    </location>
</feature>
<dbReference type="EMBL" id="QNUK01000670">
    <property type="protein sequence ID" value="KAF5890590.1"/>
    <property type="molecule type" value="Genomic_DNA"/>
</dbReference>
<evidence type="ECO:0000313" key="1">
    <source>
        <dbReference type="EMBL" id="KAF5890590.1"/>
    </source>
</evidence>
<protein>
    <submittedName>
        <fullName evidence="1">Transposon Tf2-6 polyprotein</fullName>
    </submittedName>
</protein>
<dbReference type="Proteomes" id="UP000727407">
    <property type="component" value="Unassembled WGS sequence"/>
</dbReference>
<accession>A0A8J4T830</accession>
<name>A0A8J4T830_CLAMG</name>
<reference evidence="1" key="1">
    <citation type="submission" date="2020-07" db="EMBL/GenBank/DDBJ databases">
        <title>Clarias magur genome sequencing, assembly and annotation.</title>
        <authorList>
            <person name="Kushwaha B."/>
            <person name="Kumar R."/>
            <person name="Das P."/>
            <person name="Joshi C.G."/>
            <person name="Kumar D."/>
            <person name="Nagpure N.S."/>
            <person name="Pandey M."/>
            <person name="Agarwal S."/>
            <person name="Srivastava S."/>
            <person name="Singh M."/>
            <person name="Sahoo L."/>
            <person name="Jayasankar P."/>
            <person name="Meher P.K."/>
            <person name="Koringa P.G."/>
            <person name="Iquebal M.A."/>
            <person name="Das S.P."/>
            <person name="Bit A."/>
            <person name="Patnaik S."/>
            <person name="Patel N."/>
            <person name="Shah T.M."/>
            <person name="Hinsu A."/>
            <person name="Jena J.K."/>
        </authorList>
    </citation>
    <scope>NUCLEOTIDE SEQUENCE</scope>
    <source>
        <strain evidence="1">CIFAMagur01</strain>
        <tissue evidence="1">Testis</tissue>
    </source>
</reference>
<keyword evidence="2" id="KW-1185">Reference proteome</keyword>
<sequence length="103" mass="11492">GILMDQTNVIAGTAWSTPVTVKELQHFVKIANFYQCFNQANLLMPSLSGSLLHTFPVLSLSHRPDSNQTLCPTFCMPKPQGKPTWITPSCFLRTVTWAKCKPI</sequence>
<evidence type="ECO:0000313" key="2">
    <source>
        <dbReference type="Proteomes" id="UP000727407"/>
    </source>
</evidence>
<dbReference type="AlphaFoldDB" id="A0A8J4T830"/>
<comment type="caution">
    <text evidence="1">The sequence shown here is derived from an EMBL/GenBank/DDBJ whole genome shotgun (WGS) entry which is preliminary data.</text>
</comment>
<gene>
    <name evidence="1" type="ORF">DAT39_019708</name>
</gene>
<organism evidence="1 2">
    <name type="scientific">Clarias magur</name>
    <name type="common">Asian catfish</name>
    <name type="synonym">Macropteronotus magur</name>
    <dbReference type="NCBI Taxonomy" id="1594786"/>
    <lineage>
        <taxon>Eukaryota</taxon>
        <taxon>Metazoa</taxon>
        <taxon>Chordata</taxon>
        <taxon>Craniata</taxon>
        <taxon>Vertebrata</taxon>
        <taxon>Euteleostomi</taxon>
        <taxon>Actinopterygii</taxon>
        <taxon>Neopterygii</taxon>
        <taxon>Teleostei</taxon>
        <taxon>Ostariophysi</taxon>
        <taxon>Siluriformes</taxon>
        <taxon>Clariidae</taxon>
        <taxon>Clarias</taxon>
    </lineage>
</organism>